<comment type="caution">
    <text evidence="1">The sequence shown here is derived from an EMBL/GenBank/DDBJ whole genome shotgun (WGS) entry which is preliminary data.</text>
</comment>
<accession>A0AB73WBP0</accession>
<dbReference type="AlphaFoldDB" id="A0AB73WBP0"/>
<protein>
    <submittedName>
        <fullName evidence="1">Uncharacterized protein</fullName>
    </submittedName>
</protein>
<gene>
    <name evidence="1" type="ORF">DW286_26525</name>
</gene>
<name>A0AB73WBP0_KLEPN</name>
<sequence>MTITRNAIKRQFTRGEAPVLPSDLPQEGTQRLTRLNRLRHNLVIPWKLIEHQVDILPVEDDNDVAMNVRAVIPLYGNDIREQHVVVNSEILN</sequence>
<evidence type="ECO:0000313" key="1">
    <source>
        <dbReference type="EMBL" id="RDT85146.1"/>
    </source>
</evidence>
<proteinExistence type="predicted"/>
<dbReference type="EMBL" id="QRCF01000046">
    <property type="protein sequence ID" value="RDT85146.1"/>
    <property type="molecule type" value="Genomic_DNA"/>
</dbReference>
<dbReference type="Proteomes" id="UP000254657">
    <property type="component" value="Unassembled WGS sequence"/>
</dbReference>
<organism evidence="1">
    <name type="scientific">Klebsiella pneumoniae</name>
    <dbReference type="NCBI Taxonomy" id="573"/>
    <lineage>
        <taxon>Bacteria</taxon>
        <taxon>Pseudomonadati</taxon>
        <taxon>Pseudomonadota</taxon>
        <taxon>Gammaproteobacteria</taxon>
        <taxon>Enterobacterales</taxon>
        <taxon>Enterobacteriaceae</taxon>
        <taxon>Klebsiella/Raoultella group</taxon>
        <taxon>Klebsiella</taxon>
        <taxon>Klebsiella pneumoniae complex</taxon>
    </lineage>
</organism>
<reference evidence="1" key="1">
    <citation type="submission" date="2018-07" db="EMBL/GenBank/DDBJ databases">
        <title>Draft genome sequence of Klebsiella pneumoniae K293.</title>
        <authorList>
            <person name="He F."/>
        </authorList>
    </citation>
    <scope>NUCLEOTIDE SEQUENCE</scope>
    <source>
        <strain evidence="1">K293</strain>
    </source>
</reference>